<dbReference type="InterPro" id="IPR052579">
    <property type="entry name" value="Zinc_finger_SWIM"/>
</dbReference>
<proteinExistence type="predicted"/>
<dbReference type="Proteomes" id="UP001172457">
    <property type="component" value="Chromosome 8"/>
</dbReference>
<reference evidence="2" key="1">
    <citation type="submission" date="2023-03" db="EMBL/GenBank/DDBJ databases">
        <title>Chromosome-scale reference genome and RAD-based genetic map of yellow starthistle (Centaurea solstitialis) reveal putative structural variation and QTLs associated with invader traits.</title>
        <authorList>
            <person name="Reatini B."/>
            <person name="Cang F.A."/>
            <person name="Jiang Q."/>
            <person name="Mckibben M.T.W."/>
            <person name="Barker M.S."/>
            <person name="Rieseberg L.H."/>
            <person name="Dlugosch K.M."/>
        </authorList>
    </citation>
    <scope>NUCLEOTIDE SEQUENCE</scope>
    <source>
        <strain evidence="2">CAN-66</strain>
        <tissue evidence="2">Leaf</tissue>
    </source>
</reference>
<evidence type="ECO:0000313" key="3">
    <source>
        <dbReference type="Proteomes" id="UP001172457"/>
    </source>
</evidence>
<name>A0AA38SFE4_9ASTR</name>
<evidence type="ECO:0000259" key="1">
    <source>
        <dbReference type="Pfam" id="PF10551"/>
    </source>
</evidence>
<keyword evidence="3" id="KW-1185">Reference proteome</keyword>
<sequence length="708" mass="82618">MTTSVYATEQVFNSREEITAWVHNVACTVGCVIVTKRSKSRGDDDDVYKVVFMCKHSGFYQSNNVSSRHTGTKNYHMPLLEIVGVTSTNKTFSIAFVFMHEEKVPNYIWALECLKSNIYDNFYPSAIVTDRELALINACKKVFPTAKRLLCRWHINHNVIHHCRPMIQNSQAWSSFYQSWSSLLESPNEEVYKYHLAKLQEKLLNYPGVWNYVNGVWLTPYKEMFVSAWVDQYLNFGNHTKNRVESQHAKLKKYIESPRADLQKKLSHIHQVIQSQDTSIKASFEMSRNIRKHLFKDDQFNILRGFVSFNALDMIFNENKRCSETSIFAEQCGCKLRTSHGLPCAHELALYRCQHVPIPLDAIDIFWKKLDFSPCVSAHDGDIQCDDEVQMFRENSNKQSGSGKKKHVAKNMIKPQKTLFHEPAVHITSRGRPSLKKSSFKKSNIEDSRRYSCSNAPTFINSEDFGRQESAWHSSYFQRQPTPRNRYFDQIPSLFHPYIMHIQDVLGDENCGFRAISTCLGGDEDAWDNIRKELMDELCEHYYYYNNVITNEGPRIYEALNFFQKGVFAPAPYWIAMPKMAILATSKYNVILHVLSMRGSVTYLPFRTPPPPSQHVSIAIVHVDNNHYIKVVLNGEYPMPTLIHHWTRHRLEEASTWIDSYRRRFDMYEEYIDRVHTSDYMDMMKSKNIQYWAHFERIDETMIMGVGI</sequence>
<dbReference type="Gene3D" id="3.90.70.80">
    <property type="match status" value="1"/>
</dbReference>
<dbReference type="EMBL" id="JARYMX010000008">
    <property type="protein sequence ID" value="KAJ9537828.1"/>
    <property type="molecule type" value="Genomic_DNA"/>
</dbReference>
<dbReference type="PANTHER" id="PTHR31569:SF4">
    <property type="entry name" value="SWIM-TYPE DOMAIN-CONTAINING PROTEIN"/>
    <property type="match status" value="1"/>
</dbReference>
<dbReference type="AlphaFoldDB" id="A0AA38SFE4"/>
<dbReference type="Pfam" id="PF10551">
    <property type="entry name" value="MULE"/>
    <property type="match status" value="1"/>
</dbReference>
<dbReference type="CDD" id="cd22744">
    <property type="entry name" value="OTU"/>
    <property type="match status" value="1"/>
</dbReference>
<accession>A0AA38SFE4</accession>
<comment type="caution">
    <text evidence="2">The sequence shown here is derived from an EMBL/GenBank/DDBJ whole genome shotgun (WGS) entry which is preliminary data.</text>
</comment>
<dbReference type="PANTHER" id="PTHR31569">
    <property type="entry name" value="SWIM-TYPE DOMAIN-CONTAINING PROTEIN"/>
    <property type="match status" value="1"/>
</dbReference>
<gene>
    <name evidence="2" type="ORF">OSB04_030561</name>
</gene>
<protein>
    <recommendedName>
        <fullName evidence="1">MULE transposase domain-containing protein</fullName>
    </recommendedName>
</protein>
<organism evidence="2 3">
    <name type="scientific">Centaurea solstitialis</name>
    <name type="common">yellow star-thistle</name>
    <dbReference type="NCBI Taxonomy" id="347529"/>
    <lineage>
        <taxon>Eukaryota</taxon>
        <taxon>Viridiplantae</taxon>
        <taxon>Streptophyta</taxon>
        <taxon>Embryophyta</taxon>
        <taxon>Tracheophyta</taxon>
        <taxon>Spermatophyta</taxon>
        <taxon>Magnoliopsida</taxon>
        <taxon>eudicotyledons</taxon>
        <taxon>Gunneridae</taxon>
        <taxon>Pentapetalae</taxon>
        <taxon>asterids</taxon>
        <taxon>campanulids</taxon>
        <taxon>Asterales</taxon>
        <taxon>Asteraceae</taxon>
        <taxon>Carduoideae</taxon>
        <taxon>Cardueae</taxon>
        <taxon>Centaureinae</taxon>
        <taxon>Centaurea</taxon>
    </lineage>
</organism>
<dbReference type="InterPro" id="IPR018289">
    <property type="entry name" value="MULE_transposase_dom"/>
</dbReference>
<feature type="domain" description="MULE transposase" evidence="1">
    <location>
        <begin position="72"/>
        <end position="158"/>
    </location>
</feature>
<evidence type="ECO:0000313" key="2">
    <source>
        <dbReference type="EMBL" id="KAJ9537828.1"/>
    </source>
</evidence>